<feature type="region of interest" description="Disordered" evidence="7">
    <location>
        <begin position="964"/>
        <end position="1042"/>
    </location>
</feature>
<keyword evidence="5" id="KW-0067">ATP-binding</keyword>
<proteinExistence type="inferred from homology"/>
<feature type="compositionally biased region" description="Low complexity" evidence="7">
    <location>
        <begin position="999"/>
        <end position="1014"/>
    </location>
</feature>
<gene>
    <name evidence="12" type="ORF">IEO21_03809</name>
</gene>
<evidence type="ECO:0000256" key="5">
    <source>
        <dbReference type="ARBA" id="ARBA00022840"/>
    </source>
</evidence>
<evidence type="ECO:0000259" key="9">
    <source>
        <dbReference type="Pfam" id="PF13086"/>
    </source>
</evidence>
<evidence type="ECO:0000256" key="3">
    <source>
        <dbReference type="ARBA" id="ARBA00022801"/>
    </source>
</evidence>
<dbReference type="PANTHER" id="PTHR10887">
    <property type="entry name" value="DNA2/NAM7 HELICASE FAMILY"/>
    <property type="match status" value="1"/>
</dbReference>
<dbReference type="Pfam" id="PF13087">
    <property type="entry name" value="AAA_12"/>
    <property type="match status" value="1"/>
</dbReference>
<organism evidence="12 13">
    <name type="scientific">Rhodonia placenta</name>
    <dbReference type="NCBI Taxonomy" id="104341"/>
    <lineage>
        <taxon>Eukaryota</taxon>
        <taxon>Fungi</taxon>
        <taxon>Dikarya</taxon>
        <taxon>Basidiomycota</taxon>
        <taxon>Agaricomycotina</taxon>
        <taxon>Agaricomycetes</taxon>
        <taxon>Polyporales</taxon>
        <taxon>Adustoporiaceae</taxon>
        <taxon>Rhodonia</taxon>
    </lineage>
</organism>
<dbReference type="InterPro" id="IPR047187">
    <property type="entry name" value="SF1_C_Upf1"/>
</dbReference>
<dbReference type="InterPro" id="IPR041679">
    <property type="entry name" value="DNA2/NAM7-like_C"/>
</dbReference>
<dbReference type="Proteomes" id="UP000639403">
    <property type="component" value="Unassembled WGS sequence"/>
</dbReference>
<feature type="compositionally biased region" description="Basic and acidic residues" evidence="7">
    <location>
        <begin position="900"/>
        <end position="919"/>
    </location>
</feature>
<dbReference type="Pfam" id="PF12726">
    <property type="entry name" value="SEN1_N"/>
    <property type="match status" value="1"/>
</dbReference>
<feature type="compositionally biased region" description="Low complexity" evidence="7">
    <location>
        <begin position="1816"/>
        <end position="1836"/>
    </location>
</feature>
<dbReference type="GO" id="GO:0005524">
    <property type="term" value="F:ATP binding"/>
    <property type="evidence" value="ECO:0007669"/>
    <property type="project" value="UniProtKB-KW"/>
</dbReference>
<dbReference type="EMBL" id="JADOXO010000050">
    <property type="protein sequence ID" value="KAF9816935.1"/>
    <property type="molecule type" value="Genomic_DNA"/>
</dbReference>
<evidence type="ECO:0000256" key="1">
    <source>
        <dbReference type="ARBA" id="ARBA00007913"/>
    </source>
</evidence>
<dbReference type="GO" id="GO:0006369">
    <property type="term" value="P:termination of RNA polymerase II transcription"/>
    <property type="evidence" value="ECO:0007669"/>
    <property type="project" value="TreeGrafter"/>
</dbReference>
<dbReference type="GO" id="GO:0005694">
    <property type="term" value="C:chromosome"/>
    <property type="evidence" value="ECO:0007669"/>
    <property type="project" value="UniProtKB-ARBA"/>
</dbReference>
<feature type="domain" description="Helicase Sen1 N-terminal" evidence="8">
    <location>
        <begin position="87"/>
        <end position="830"/>
    </location>
</feature>
<dbReference type="Gene3D" id="3.40.50.300">
    <property type="entry name" value="P-loop containing nucleotide triphosphate hydrolases"/>
    <property type="match status" value="2"/>
</dbReference>
<reference evidence="12" key="2">
    <citation type="journal article" name="Front. Microbiol.">
        <title>Degradative Capacity of Two Strains of Rhodonia placenta: From Phenotype to Genotype.</title>
        <authorList>
            <person name="Kolle M."/>
            <person name="Horta M.A.C."/>
            <person name="Nowrousian M."/>
            <person name="Ohm R.A."/>
            <person name="Benz J.P."/>
            <person name="Pilgard A."/>
        </authorList>
    </citation>
    <scope>NUCLEOTIDE SEQUENCE</scope>
    <source>
        <strain evidence="12">FPRL280</strain>
    </source>
</reference>
<name>A0A8H7U3M2_9APHY</name>
<dbReference type="GO" id="GO:0016604">
    <property type="term" value="C:nuclear body"/>
    <property type="evidence" value="ECO:0007669"/>
    <property type="project" value="TreeGrafter"/>
</dbReference>
<dbReference type="InterPro" id="IPR045055">
    <property type="entry name" value="DNA2/NAM7-like"/>
</dbReference>
<dbReference type="GO" id="GO:0016787">
    <property type="term" value="F:hydrolase activity"/>
    <property type="evidence" value="ECO:0007669"/>
    <property type="project" value="UniProtKB-KW"/>
</dbReference>
<evidence type="ECO:0000256" key="4">
    <source>
        <dbReference type="ARBA" id="ARBA00022806"/>
    </source>
</evidence>
<comment type="caution">
    <text evidence="12">The sequence shown here is derived from an EMBL/GenBank/DDBJ whole genome shotgun (WGS) entry which is preliminary data.</text>
</comment>
<feature type="compositionally biased region" description="Low complexity" evidence="7">
    <location>
        <begin position="975"/>
        <end position="984"/>
    </location>
</feature>
<keyword evidence="3" id="KW-0378">Hydrolase</keyword>
<feature type="region of interest" description="Disordered" evidence="7">
    <location>
        <begin position="857"/>
        <end position="876"/>
    </location>
</feature>
<evidence type="ECO:0000256" key="7">
    <source>
        <dbReference type="SAM" id="MobiDB-lite"/>
    </source>
</evidence>
<feature type="domain" description="DNA2/NAM7 helicase-like C-terminal" evidence="10">
    <location>
        <begin position="1576"/>
        <end position="1775"/>
    </location>
</feature>
<dbReference type="GO" id="GO:0004386">
    <property type="term" value="F:helicase activity"/>
    <property type="evidence" value="ECO:0007669"/>
    <property type="project" value="UniProtKB-KW"/>
</dbReference>
<evidence type="ECO:0000313" key="13">
    <source>
        <dbReference type="Proteomes" id="UP000639403"/>
    </source>
</evidence>
<dbReference type="Pfam" id="PF13086">
    <property type="entry name" value="AAA_11"/>
    <property type="match status" value="1"/>
</dbReference>
<reference evidence="12" key="1">
    <citation type="submission" date="2020-11" db="EMBL/GenBank/DDBJ databases">
        <authorList>
            <person name="Koelle M."/>
            <person name="Horta M.A.C."/>
            <person name="Nowrousian M."/>
            <person name="Ohm R.A."/>
            <person name="Benz P."/>
            <person name="Pilgard A."/>
        </authorList>
    </citation>
    <scope>NUCLEOTIDE SEQUENCE</scope>
    <source>
        <strain evidence="12">FPRL280</strain>
    </source>
</reference>
<feature type="coiled-coil region" evidence="6">
    <location>
        <begin position="1425"/>
        <end position="1483"/>
    </location>
</feature>
<keyword evidence="2" id="KW-0547">Nucleotide-binding</keyword>
<accession>A0A8H7U3M2</accession>
<dbReference type="InterPro" id="IPR041677">
    <property type="entry name" value="DNA2/NAM7_AAA_11"/>
</dbReference>
<feature type="compositionally biased region" description="Basic and acidic residues" evidence="7">
    <location>
        <begin position="857"/>
        <end position="866"/>
    </location>
</feature>
<evidence type="ECO:0000313" key="12">
    <source>
        <dbReference type="EMBL" id="KAF9816935.1"/>
    </source>
</evidence>
<comment type="similarity">
    <text evidence="1">Belongs to the DNA2/NAM7 helicase family.</text>
</comment>
<feature type="domain" description="DNA2/NAM7 helicase helicase" evidence="9">
    <location>
        <begin position="1282"/>
        <end position="1569"/>
    </location>
</feature>
<dbReference type="SUPFAM" id="SSF52540">
    <property type="entry name" value="P-loop containing nucleoside triphosphate hydrolases"/>
    <property type="match status" value="1"/>
</dbReference>
<feature type="region of interest" description="Disordered" evidence="7">
    <location>
        <begin position="899"/>
        <end position="933"/>
    </location>
</feature>
<sequence>MAFSASQEKKVQAELKQLRDTPVATPSETTLSLLTDYLLGPPQKQAEDTPKQHFEHWFCSRANDIVVETAKFLVRLHAYNSVRVKTWRKEFTTCMSRCCECVRAFQESKSLTRQTYFGAFSDDILKGFYTSFDNWELEMVLSSLSAANLSPESMSDAGHTLSKAPPPVVYHIFYNLHILHDSRIIRIIQSCPPKQPISAWPSDYPPPGLFFALSHKQEDVRGWARGQLNLHTTMPMLQETFSPVYCNVLKAVTNLISTPTDANTSKANTFPLTQDVSTLWSSYASTLRFVPEDFLHKAGSANVDIRHLVISHLHDTANHFAEVLKSFLLILNRIGSTVWEGEGPEYPQVVFNSIKDNPRYLDALQGLSAVRRDNWMLSWMETYVKGIGGTPAFKDTLPVVMHFLCEELQHERFAELRPAAISMAARLLLAVFHQAEKEVSTYQHSLVWEAMAVHASMFISIAFGRAYTDEKWTEARAHMRKLIRHSLANDIRDMLTTISILSGSIPWPEQPLSLTIREDIWRRIYSSIQPGDSGAISLVVTILAAVAHVDELKEAAFVDRIASSKQDVAYKNLLGSVNRALGTVRDGFGDAVTRYLDLSAPSVVAELFRRPDVAKSVMILMLSPVETLQETAQALAGTAFDVEVRMDCFRALIERFPEPALAGVFSFLDTYTHFAQMIPEACSLSKALARCLTDIIDVLCSSPDGFLLNQPFLKDGPGAAIPAQLPRWWYLMTKALSVIFLKTPKWALYFDNAEMVLWMRDALMFGRDMLAQRRVIESAALADSRQSQDGTERKLSRVGKKMVDDLQPVLFEATRWLRLTDEELLHQSFSLLESLLSCFKDNQVRPRPESLQKLQKHIDDARKGDPSRPQTRLDAPRLSRLQDAVSAFDEDDEIQIISHRLPEKAKDKSSKRKANDTKIRPLAGPSSTRKVSVVDQLKASAKTKPSTKAHIAKYLTAEEEMKLEADVPQPRFSRAAKPAPAALLRGDRPEAVKKEESASLKSASSAAASSSESDSSNEEEEKAGLASLSKMQRTPVIKKPAERRQVMRLDVPTTIRNPAIERMNKREDARRTQLRLKPDISGLHRMLLTWDYDYSGPSPPGDSIRLMAVPDRFKDVQHFRSVFEPMLLLECWAQLVESKEVALETYDCRIASRQFVDDWIELDISISESVKKDWNLSDADVVVLRHPSSRKCILGKTQSYRATPFGIQALIRCVARNDPGLQANSVWRLSKVVSLTTLHREYAALMALPYYDMLDSILQARLTRPGDIAMPEVQRTMSTYNVNEPQARAVLYSLKADGFALVQGPPGTGKTSTICGLVHAFLSNRPKPVTTIHAGRTTGPADRAPVKKVLLCAPSNAAIDEIAHRLKEGISGAGRRMVSPKVVRIGNVNSMNVSVRDISLEQLIEQKLNADPALGSSTKDSGSEIVRLRAEIESVKKLRQQKIEEITNVHDNTARTIALEEDIKRLNKQRVMLTHQFDKLKDQQKSDSRTMDATRRKFRTEVLMEADVICSTLSGAAYEYLEQFDFELIIIDEAAQAIELSSLIPLKYRCGRCVLVGDPQQLPPTVKSQEACNFGYNQSLFVRLQRQCPDAVHLLSIQYRMHPDISQVPSRLFYGGRLEDGPGMVDKTARPWHSQAKLGTYRFFNVNNGVEEIGGGNSHSYVNRAECQIAAALYNRLRREFTTFDFDFKVGVISMYRGQIFEMRRAFEKMFGQTISGTVDFNTVDGFQGQEKDVIILSCVRAGPGVQSVGFLKDIRRMNVALTRAKSSLFVLGHAPTLERSDDTWRTIVSDARTRSCLFDVDVSYFTTPASRATVAAPAKQSKPQSKQMKPNSSKQASSSAPQVPQGLATPRELKVKVEQSNASSPGDARVGQKRPAPVEESSEPMPSRGPNPQNDQGKPKPPPKKRPKGGPSLFIPKNKVCACARVQDFSNSIH</sequence>
<evidence type="ECO:0000259" key="8">
    <source>
        <dbReference type="Pfam" id="PF12726"/>
    </source>
</evidence>
<dbReference type="CDD" id="cd18808">
    <property type="entry name" value="SF1_C_Upf1"/>
    <property type="match status" value="1"/>
</dbReference>
<feature type="region of interest" description="Disordered" evidence="7">
    <location>
        <begin position="1813"/>
        <end position="1917"/>
    </location>
</feature>
<dbReference type="InterPro" id="IPR027417">
    <property type="entry name" value="P-loop_NTPase"/>
</dbReference>
<protein>
    <submittedName>
        <fullName evidence="12">Uncharacterized protein</fullName>
    </submittedName>
</protein>
<keyword evidence="4" id="KW-0347">Helicase</keyword>
<dbReference type="InterPro" id="IPR024481">
    <property type="entry name" value="Helicase_Sen1_N"/>
</dbReference>
<feature type="compositionally biased region" description="Basic and acidic residues" evidence="7">
    <location>
        <begin position="985"/>
        <end position="998"/>
    </location>
</feature>
<dbReference type="PANTHER" id="PTHR10887:SF495">
    <property type="entry name" value="HELICASE SENATAXIN ISOFORM X1-RELATED"/>
    <property type="match status" value="1"/>
</dbReference>
<keyword evidence="6" id="KW-0175">Coiled coil</keyword>
<dbReference type="CDD" id="cd18042">
    <property type="entry name" value="DEXXQc_SETX"/>
    <property type="match status" value="1"/>
</dbReference>
<evidence type="ECO:0000256" key="6">
    <source>
        <dbReference type="SAM" id="Coils"/>
    </source>
</evidence>
<feature type="domain" description="Helicase SEN1 beta-barrel" evidence="11">
    <location>
        <begin position="1144"/>
        <end position="1232"/>
    </location>
</feature>
<evidence type="ECO:0000259" key="10">
    <source>
        <dbReference type="Pfam" id="PF13087"/>
    </source>
</evidence>
<dbReference type="InterPro" id="IPR056474">
    <property type="entry name" value="SEN1_barrel"/>
</dbReference>
<evidence type="ECO:0000259" key="11">
    <source>
        <dbReference type="Pfam" id="PF23576"/>
    </source>
</evidence>
<dbReference type="GO" id="GO:0001147">
    <property type="term" value="F:transcription termination site sequence-specific DNA binding"/>
    <property type="evidence" value="ECO:0007669"/>
    <property type="project" value="TreeGrafter"/>
</dbReference>
<dbReference type="FunFam" id="3.40.50.300:FF:000326">
    <property type="entry name" value="P-loop containing nucleoside triphosphate hydrolase"/>
    <property type="match status" value="1"/>
</dbReference>
<dbReference type="Pfam" id="PF23576">
    <property type="entry name" value="SEN1_barrel"/>
    <property type="match status" value="1"/>
</dbReference>
<evidence type="ECO:0000256" key="2">
    <source>
        <dbReference type="ARBA" id="ARBA00022741"/>
    </source>
</evidence>